<dbReference type="PANTHER" id="PTHR47218">
    <property type="entry name" value="C-TYPE LECTIN DOMAIN FAMILY 7 MEMBER A"/>
    <property type="match status" value="1"/>
</dbReference>
<organism evidence="3 4">
    <name type="scientific">Mus spicilegus</name>
    <name type="common">Mound-building mouse</name>
    <dbReference type="NCBI Taxonomy" id="10103"/>
    <lineage>
        <taxon>Eukaryota</taxon>
        <taxon>Metazoa</taxon>
        <taxon>Chordata</taxon>
        <taxon>Craniata</taxon>
        <taxon>Vertebrata</taxon>
        <taxon>Euteleostomi</taxon>
        <taxon>Mammalia</taxon>
        <taxon>Eutheria</taxon>
        <taxon>Euarchontoglires</taxon>
        <taxon>Glires</taxon>
        <taxon>Rodentia</taxon>
        <taxon>Myomorpha</taxon>
        <taxon>Muroidea</taxon>
        <taxon>Muridae</taxon>
        <taxon>Murinae</taxon>
        <taxon>Mus</taxon>
        <taxon>Mus</taxon>
    </lineage>
</organism>
<reference evidence="3" key="2">
    <citation type="submission" date="2025-09" db="UniProtKB">
        <authorList>
            <consortium name="Ensembl"/>
        </authorList>
    </citation>
    <scope>IDENTIFICATION</scope>
</reference>
<dbReference type="InterPro" id="IPR042808">
    <property type="entry name" value="CLEC7A"/>
</dbReference>
<evidence type="ECO:0000256" key="1">
    <source>
        <dbReference type="SAM" id="MobiDB-lite"/>
    </source>
</evidence>
<proteinExistence type="predicted"/>
<keyword evidence="4" id="KW-1185">Reference proteome</keyword>
<dbReference type="GO" id="GO:0071226">
    <property type="term" value="P:cellular response to molecule of fungal origin"/>
    <property type="evidence" value="ECO:0007669"/>
    <property type="project" value="InterPro"/>
</dbReference>
<accession>A0A8C6GV28</accession>
<dbReference type="Ensembl" id="ENSMSIT00000014481.1">
    <property type="protein sequence ID" value="ENSMSIP00000011405.1"/>
    <property type="gene ID" value="ENSMSIG00000009991.1"/>
</dbReference>
<keyword evidence="2" id="KW-0732">Signal</keyword>
<name>A0A8C6GV28_MUSSI</name>
<dbReference type="GO" id="GO:0006910">
    <property type="term" value="P:phagocytosis, recognition"/>
    <property type="evidence" value="ECO:0007669"/>
    <property type="project" value="TreeGrafter"/>
</dbReference>
<dbReference type="GO" id="GO:0038187">
    <property type="term" value="F:pattern recognition receptor activity"/>
    <property type="evidence" value="ECO:0007669"/>
    <property type="project" value="TreeGrafter"/>
</dbReference>
<evidence type="ECO:0000256" key="2">
    <source>
        <dbReference type="SAM" id="SignalP"/>
    </source>
</evidence>
<sequence length="106" mass="11792">DFLFLSLLLFVTCEAFWRHNSGRNPEEKDNFPSRNKENHKPTESSLDEKVAPSKASQTTGKGSTKGAMGSRIPEVHFLVLRPGVGNMFTSTNSEFKASRPNRIPLA</sequence>
<dbReference type="GO" id="GO:0002720">
    <property type="term" value="P:positive regulation of cytokine production involved in immune response"/>
    <property type="evidence" value="ECO:0007669"/>
    <property type="project" value="TreeGrafter"/>
</dbReference>
<dbReference type="GO" id="GO:0043122">
    <property type="term" value="P:regulation of canonical NF-kappaB signal transduction"/>
    <property type="evidence" value="ECO:0007669"/>
    <property type="project" value="TreeGrafter"/>
</dbReference>
<dbReference type="GO" id="GO:0045087">
    <property type="term" value="P:innate immune response"/>
    <property type="evidence" value="ECO:0007669"/>
    <property type="project" value="TreeGrafter"/>
</dbReference>
<feature type="region of interest" description="Disordered" evidence="1">
    <location>
        <begin position="20"/>
        <end position="69"/>
    </location>
</feature>
<dbReference type="PANTHER" id="PTHR47218:SF1">
    <property type="entry name" value="C-TYPE LECTIN DOMAIN FAMILY 7 MEMBER A"/>
    <property type="match status" value="1"/>
</dbReference>
<dbReference type="GO" id="GO:0009986">
    <property type="term" value="C:cell surface"/>
    <property type="evidence" value="ECO:0007669"/>
    <property type="project" value="TreeGrafter"/>
</dbReference>
<reference evidence="3" key="1">
    <citation type="submission" date="2025-08" db="UniProtKB">
        <authorList>
            <consortium name="Ensembl"/>
        </authorList>
    </citation>
    <scope>IDENTIFICATION</scope>
</reference>
<dbReference type="GO" id="GO:0001872">
    <property type="term" value="F:(1-&gt;3)-beta-D-glucan binding"/>
    <property type="evidence" value="ECO:0007669"/>
    <property type="project" value="InterPro"/>
</dbReference>
<dbReference type="Proteomes" id="UP000694415">
    <property type="component" value="Unplaced"/>
</dbReference>
<evidence type="ECO:0000313" key="3">
    <source>
        <dbReference type="Ensembl" id="ENSMSIP00000011405.1"/>
    </source>
</evidence>
<feature type="region of interest" description="Disordered" evidence="1">
    <location>
        <begin position="87"/>
        <end position="106"/>
    </location>
</feature>
<feature type="compositionally biased region" description="Basic and acidic residues" evidence="1">
    <location>
        <begin position="24"/>
        <end position="51"/>
    </location>
</feature>
<feature type="chain" id="PRO_5034913498" evidence="2">
    <location>
        <begin position="16"/>
        <end position="106"/>
    </location>
</feature>
<protein>
    <submittedName>
        <fullName evidence="3">Uncharacterized protein</fullName>
    </submittedName>
</protein>
<feature type="signal peptide" evidence="2">
    <location>
        <begin position="1"/>
        <end position="15"/>
    </location>
</feature>
<evidence type="ECO:0000313" key="4">
    <source>
        <dbReference type="Proteomes" id="UP000694415"/>
    </source>
</evidence>
<dbReference type="AlphaFoldDB" id="A0A8C6GV28"/>